<protein>
    <recommendedName>
        <fullName evidence="3">DUF6594 domain-containing protein</fullName>
    </recommendedName>
</protein>
<gene>
    <name evidence="4" type="ORF">FOXB_12096</name>
</gene>
<organism evidence="4">
    <name type="scientific">Fusarium oxysporum (strain Fo5176)</name>
    <name type="common">Fusarium vascular wilt</name>
    <dbReference type="NCBI Taxonomy" id="660025"/>
    <lineage>
        <taxon>Eukaryota</taxon>
        <taxon>Fungi</taxon>
        <taxon>Dikarya</taxon>
        <taxon>Ascomycota</taxon>
        <taxon>Pezizomycotina</taxon>
        <taxon>Sordariomycetes</taxon>
        <taxon>Hypocreomycetidae</taxon>
        <taxon>Hypocreales</taxon>
        <taxon>Nectriaceae</taxon>
        <taxon>Fusarium</taxon>
        <taxon>Fusarium oxysporum species complex</taxon>
    </lineage>
</organism>
<evidence type="ECO:0000313" key="4">
    <source>
        <dbReference type="EMBL" id="EGU77392.1"/>
    </source>
</evidence>
<evidence type="ECO:0000256" key="1">
    <source>
        <dbReference type="SAM" id="MobiDB-lite"/>
    </source>
</evidence>
<comment type="caution">
    <text evidence="4">The sequence shown here is derived from an EMBL/GenBank/DDBJ whole genome shotgun (WGS) entry which is preliminary data.</text>
</comment>
<keyword evidence="2" id="KW-0812">Transmembrane</keyword>
<accession>F9G0B4</accession>
<keyword evidence="2" id="KW-0472">Membrane</keyword>
<dbReference type="AlphaFoldDB" id="F9G0B4"/>
<feature type="transmembrane region" description="Helical" evidence="2">
    <location>
        <begin position="256"/>
        <end position="274"/>
    </location>
</feature>
<name>F9G0B4_FUSOF</name>
<sequence length="298" mass="33236">MSRPCQMNAPEGNFVQKPASEPPRSEEAGAPSMRPGIVRQTSDFGPDLERQAGSWGGERGWVRMCRQIQQDKRHMVAPRLSNISSRCIMLQANRMVTLYAEAEKAFELGKEDANSNEKFVEEYLKYSQLLLQTNQVLALDKPGSYFLRNLLPSFRAMLKGGSGNYLDAPMNDWASLSQPDRLDQLICLAAYTRVGRTLFTPFLSRQEEVDDNDQYHYNEGAIRFITITIFSSIIAVFACAPAAIQSLNVRSTVGEVVVYLVFVIVFGWLSQGLILGFEKVLLSCLAYAGLMATLLRGG</sequence>
<feature type="region of interest" description="Disordered" evidence="1">
    <location>
        <begin position="1"/>
        <end position="46"/>
    </location>
</feature>
<dbReference type="EMBL" id="AFQF01002984">
    <property type="protein sequence ID" value="EGU77392.1"/>
    <property type="molecule type" value="Genomic_DNA"/>
</dbReference>
<proteinExistence type="predicted"/>
<reference evidence="4" key="1">
    <citation type="journal article" date="2012" name="Mol. Plant Microbe Interact.">
        <title>A highly conserved effector in Fusarium oxysporum is required for full virulence on Arabidopsis.</title>
        <authorList>
            <person name="Thatcher L.F."/>
            <person name="Gardiner D.M."/>
            <person name="Kazan K."/>
            <person name="Manners J."/>
        </authorList>
    </citation>
    <scope>NUCLEOTIDE SEQUENCE [LARGE SCALE GENOMIC DNA]</scope>
    <source>
        <strain evidence="4">Fo5176</strain>
    </source>
</reference>
<dbReference type="InterPro" id="IPR046529">
    <property type="entry name" value="DUF6594"/>
</dbReference>
<feature type="transmembrane region" description="Helical" evidence="2">
    <location>
        <begin position="221"/>
        <end position="244"/>
    </location>
</feature>
<dbReference type="OrthoDB" id="5079013at2759"/>
<keyword evidence="2" id="KW-1133">Transmembrane helix</keyword>
<evidence type="ECO:0000256" key="2">
    <source>
        <dbReference type="SAM" id="Phobius"/>
    </source>
</evidence>
<evidence type="ECO:0000259" key="3">
    <source>
        <dbReference type="Pfam" id="PF20237"/>
    </source>
</evidence>
<feature type="domain" description="DUF6594" evidence="3">
    <location>
        <begin position="119"/>
        <end position="270"/>
    </location>
</feature>
<dbReference type="Pfam" id="PF20237">
    <property type="entry name" value="DUF6594"/>
    <property type="match status" value="1"/>
</dbReference>